<dbReference type="Pfam" id="PF21989">
    <property type="entry name" value="RA_2"/>
    <property type="match status" value="1"/>
</dbReference>
<evidence type="ECO:0000259" key="7">
    <source>
        <dbReference type="PROSITE" id="PS50057"/>
    </source>
</evidence>
<dbReference type="FunFam" id="2.30.29.30:FF:000075">
    <property type="entry name" value="unconventional myosin-VIIa"/>
    <property type="match status" value="1"/>
</dbReference>
<dbReference type="OrthoDB" id="6108017at2759"/>
<dbReference type="SMART" id="SM00326">
    <property type="entry name" value="SH3"/>
    <property type="match status" value="1"/>
</dbReference>
<reference evidence="8 9" key="1">
    <citation type="submission" date="2019-03" db="EMBL/GenBank/DDBJ databases">
        <title>First draft genome of Liparis tanakae, snailfish: a comprehensive survey of snailfish specific genes.</title>
        <authorList>
            <person name="Kim W."/>
            <person name="Song I."/>
            <person name="Jeong J.-H."/>
            <person name="Kim D."/>
            <person name="Kim S."/>
            <person name="Ryu S."/>
            <person name="Song J.Y."/>
            <person name="Lee S.K."/>
        </authorList>
    </citation>
    <scope>NUCLEOTIDE SEQUENCE [LARGE SCALE GENOMIC DNA]</scope>
    <source>
        <tissue evidence="8">Muscle</tissue>
    </source>
</reference>
<dbReference type="Gene3D" id="2.30.30.40">
    <property type="entry name" value="SH3 Domains"/>
    <property type="match status" value="1"/>
</dbReference>
<keyword evidence="4" id="KW-0677">Repeat</keyword>
<dbReference type="PROSITE" id="PS50057">
    <property type="entry name" value="FERM_3"/>
    <property type="match status" value="1"/>
</dbReference>
<dbReference type="Gene3D" id="2.30.29.30">
    <property type="entry name" value="Pleckstrin-homology domain (PH domain)/Phosphotyrosine-binding domain (PTB)"/>
    <property type="match status" value="1"/>
</dbReference>
<dbReference type="AlphaFoldDB" id="A0A4Z2H881"/>
<evidence type="ECO:0000256" key="1">
    <source>
        <dbReference type="ARBA" id="ARBA00004496"/>
    </source>
</evidence>
<sequence>MDAVSQCEQYAKEQGAQERNAPWRLFFRKEIFNPWHDPAEDHVATNLVYQQVVRGVKFGEYRCEREEDLAELSSQQYYVDYGSDILQDRLLTLIPSYLPDREISSSKTAEKWAQLITTAHKKGLHGKRRLSSQRVKEDVVDFARLKWPLLFSRFYEAFKFSGPSLPKNDVIVAVNWTGVYFVDEQEQVLLELSFPEITAVSSSRGGKLQGQSFTLATIKGDEYTFTSNNAEDIRDLVVAFLEGLRKRSKYVVGLLDCPHPAGGADSTFLSFSKGDLILLDDHDGEHVMNSGWAHGVNDRSKQRGDFPADCVYVLPSITRPQYDVVALVSMTPDQRRESIGLSSGVEDKTKAYTLEEFSYDYFRPPPKSTLSRVMNSKSRGKDRLWSCSREPLKLPLLKKVVAHEELSQEAVLAFTDILHTPSASKLCQYNPPRRKDSCF</sequence>
<evidence type="ECO:0000256" key="4">
    <source>
        <dbReference type="ARBA" id="ARBA00022737"/>
    </source>
</evidence>
<name>A0A4Z2H881_9TELE</name>
<gene>
    <name evidence="8" type="primary">Myo7a_4</name>
    <name evidence="8" type="ORF">EYF80_027821</name>
</gene>
<dbReference type="CDD" id="cd14473">
    <property type="entry name" value="FERM_B-lobe"/>
    <property type="match status" value="1"/>
</dbReference>
<dbReference type="Proteomes" id="UP000314294">
    <property type="component" value="Unassembled WGS sequence"/>
</dbReference>
<organism evidence="8 9">
    <name type="scientific">Liparis tanakae</name>
    <name type="common">Tanaka's snailfish</name>
    <dbReference type="NCBI Taxonomy" id="230148"/>
    <lineage>
        <taxon>Eukaryota</taxon>
        <taxon>Metazoa</taxon>
        <taxon>Chordata</taxon>
        <taxon>Craniata</taxon>
        <taxon>Vertebrata</taxon>
        <taxon>Euteleostomi</taxon>
        <taxon>Actinopterygii</taxon>
        <taxon>Neopterygii</taxon>
        <taxon>Teleostei</taxon>
        <taxon>Neoteleostei</taxon>
        <taxon>Acanthomorphata</taxon>
        <taxon>Eupercaria</taxon>
        <taxon>Perciformes</taxon>
        <taxon>Cottioidei</taxon>
        <taxon>Cottales</taxon>
        <taxon>Liparidae</taxon>
        <taxon>Liparis</taxon>
    </lineage>
</organism>
<dbReference type="SUPFAM" id="SSF50044">
    <property type="entry name" value="SH3-domain"/>
    <property type="match status" value="1"/>
</dbReference>
<dbReference type="InterPro" id="IPR000299">
    <property type="entry name" value="FERM_domain"/>
</dbReference>
<dbReference type="PANTHER" id="PTHR22692:SF34">
    <property type="entry name" value="MYOSIN VIIA"/>
    <property type="match status" value="1"/>
</dbReference>
<dbReference type="Pfam" id="PF21998">
    <property type="entry name" value="FERM_C1_MyoVII"/>
    <property type="match status" value="1"/>
</dbReference>
<evidence type="ECO:0000256" key="2">
    <source>
        <dbReference type="ARBA" id="ARBA00022443"/>
    </source>
</evidence>
<keyword evidence="9" id="KW-1185">Reference proteome</keyword>
<evidence type="ECO:0000313" key="8">
    <source>
        <dbReference type="EMBL" id="TNN61986.1"/>
    </source>
</evidence>
<keyword evidence="3" id="KW-0963">Cytoplasm</keyword>
<proteinExistence type="predicted"/>
<dbReference type="Gene3D" id="3.10.20.90">
    <property type="entry name" value="Phosphatidylinositol 3-kinase Catalytic Subunit, Chain A, domain 1"/>
    <property type="match status" value="1"/>
</dbReference>
<feature type="domain" description="FERM" evidence="7">
    <location>
        <begin position="1"/>
        <end position="248"/>
    </location>
</feature>
<dbReference type="InterPro" id="IPR001452">
    <property type="entry name" value="SH3_domain"/>
</dbReference>
<evidence type="ECO:0000259" key="6">
    <source>
        <dbReference type="PROSITE" id="PS50002"/>
    </source>
</evidence>
<keyword evidence="2 5" id="KW-0728">SH3 domain</keyword>
<dbReference type="Gene3D" id="1.20.80.10">
    <property type="match status" value="1"/>
</dbReference>
<evidence type="ECO:0000313" key="9">
    <source>
        <dbReference type="Proteomes" id="UP000314294"/>
    </source>
</evidence>
<dbReference type="InterPro" id="IPR014352">
    <property type="entry name" value="FERM/acyl-CoA-bd_prot_sf"/>
</dbReference>
<accession>A0A4Z2H881</accession>
<dbReference type="GO" id="GO:0005737">
    <property type="term" value="C:cytoplasm"/>
    <property type="evidence" value="ECO:0007669"/>
    <property type="project" value="UniProtKB-SubCell"/>
</dbReference>
<dbReference type="PROSITE" id="PS50002">
    <property type="entry name" value="SH3"/>
    <property type="match status" value="1"/>
</dbReference>
<dbReference type="EMBL" id="SRLO01000304">
    <property type="protein sequence ID" value="TNN61986.1"/>
    <property type="molecule type" value="Genomic_DNA"/>
</dbReference>
<dbReference type="InterPro" id="IPR011993">
    <property type="entry name" value="PH-like_dom_sf"/>
</dbReference>
<dbReference type="CDD" id="cd13198">
    <property type="entry name" value="FERM_C1_MyoVII"/>
    <property type="match status" value="1"/>
</dbReference>
<evidence type="ECO:0000256" key="5">
    <source>
        <dbReference type="PROSITE-ProRule" id="PRU00192"/>
    </source>
</evidence>
<dbReference type="PANTHER" id="PTHR22692">
    <property type="entry name" value="MYOSIN VII, XV"/>
    <property type="match status" value="1"/>
</dbReference>
<dbReference type="InterPro" id="IPR035963">
    <property type="entry name" value="FERM_2"/>
</dbReference>
<feature type="domain" description="SH3" evidence="6">
    <location>
        <begin position="246"/>
        <end position="316"/>
    </location>
</feature>
<evidence type="ECO:0000256" key="3">
    <source>
        <dbReference type="ARBA" id="ARBA00022490"/>
    </source>
</evidence>
<dbReference type="SUPFAM" id="SSF47031">
    <property type="entry name" value="Second domain of FERM"/>
    <property type="match status" value="1"/>
</dbReference>
<dbReference type="InterPro" id="IPR041793">
    <property type="entry name" value="MyoVII_FERM_C1"/>
</dbReference>
<protein>
    <submittedName>
        <fullName evidence="8">Unconventional myosin-VIIa</fullName>
    </submittedName>
</protein>
<dbReference type="InterPro" id="IPR019748">
    <property type="entry name" value="FERM_central"/>
</dbReference>
<dbReference type="InterPro" id="IPR036028">
    <property type="entry name" value="SH3-like_dom_sf"/>
</dbReference>
<dbReference type="Pfam" id="PF00373">
    <property type="entry name" value="FERM_M"/>
    <property type="match status" value="1"/>
</dbReference>
<dbReference type="FunFam" id="1.20.80.10:FF:000013">
    <property type="entry name" value="Unconventional myosin-VIIa"/>
    <property type="match status" value="1"/>
</dbReference>
<dbReference type="InterPro" id="IPR051567">
    <property type="entry name" value="Unconventional_Myosin_ATPase"/>
</dbReference>
<comment type="caution">
    <text evidence="8">The sequence shown here is derived from an EMBL/GenBank/DDBJ whole genome shotgun (WGS) entry which is preliminary data.</text>
</comment>
<comment type="subcellular location">
    <subcellularLocation>
        <location evidence="1">Cytoplasm</location>
    </subcellularLocation>
</comment>